<evidence type="ECO:0000313" key="3">
    <source>
        <dbReference type="Proteomes" id="UP000199300"/>
    </source>
</evidence>
<evidence type="ECO:0000256" key="1">
    <source>
        <dbReference type="SAM" id="SignalP"/>
    </source>
</evidence>
<feature type="chain" id="PRO_5011777684" evidence="1">
    <location>
        <begin position="26"/>
        <end position="134"/>
    </location>
</feature>
<keyword evidence="1" id="KW-0732">Signal</keyword>
<gene>
    <name evidence="2" type="ORF">SAMN04488134_101374</name>
</gene>
<dbReference type="STRING" id="872970.SAMN04488134_101374"/>
<dbReference type="RefSeq" id="WP_091494145.1">
    <property type="nucleotide sequence ID" value="NZ_FODJ01000001.1"/>
</dbReference>
<proteinExistence type="predicted"/>
<protein>
    <submittedName>
        <fullName evidence="2">Uncharacterized protein</fullName>
    </submittedName>
</protein>
<reference evidence="2 3" key="1">
    <citation type="submission" date="2016-10" db="EMBL/GenBank/DDBJ databases">
        <authorList>
            <person name="de Groot N.N."/>
        </authorList>
    </citation>
    <scope>NUCLEOTIDE SEQUENCE [LARGE SCALE GENOMIC DNA]</scope>
    <source>
        <strain evidence="2 3">CGMCC 1.10434</strain>
    </source>
</reference>
<dbReference type="OrthoDB" id="9839625at2"/>
<name>A0A1H8HKM9_9BACI</name>
<organism evidence="2 3">
    <name type="scientific">Amphibacillus marinus</name>
    <dbReference type="NCBI Taxonomy" id="872970"/>
    <lineage>
        <taxon>Bacteria</taxon>
        <taxon>Bacillati</taxon>
        <taxon>Bacillota</taxon>
        <taxon>Bacilli</taxon>
        <taxon>Bacillales</taxon>
        <taxon>Bacillaceae</taxon>
        <taxon>Amphibacillus</taxon>
    </lineage>
</organism>
<dbReference type="EMBL" id="FODJ01000001">
    <property type="protein sequence ID" value="SEN56741.1"/>
    <property type="molecule type" value="Genomic_DNA"/>
</dbReference>
<accession>A0A1H8HKM9</accession>
<dbReference type="AlphaFoldDB" id="A0A1H8HKM9"/>
<sequence length="134" mass="15011">MKKTMFKILSVLFFCSLVFGSNVFAARETLNLPSRQSWVDKAATRSGTYNDVRARLYSVYPPNGGTDNFTRIQVVVATPGNLHITDTVTLNETATSNTSIKLRNGTLNNRSIKFRFRGNNPDYAAKADVEWQGR</sequence>
<evidence type="ECO:0000313" key="2">
    <source>
        <dbReference type="EMBL" id="SEN56741.1"/>
    </source>
</evidence>
<feature type="signal peptide" evidence="1">
    <location>
        <begin position="1"/>
        <end position="25"/>
    </location>
</feature>
<keyword evidence="3" id="KW-1185">Reference proteome</keyword>
<dbReference type="Proteomes" id="UP000199300">
    <property type="component" value="Unassembled WGS sequence"/>
</dbReference>